<keyword evidence="1" id="KW-0732">Signal</keyword>
<dbReference type="Proteomes" id="UP001066276">
    <property type="component" value="Chromosome 12"/>
</dbReference>
<dbReference type="EMBL" id="JANPWB010000016">
    <property type="protein sequence ID" value="KAJ1084107.1"/>
    <property type="molecule type" value="Genomic_DNA"/>
</dbReference>
<comment type="caution">
    <text evidence="2">The sequence shown here is derived from an EMBL/GenBank/DDBJ whole genome shotgun (WGS) entry which is preliminary data.</text>
</comment>
<feature type="chain" id="PRO_5043372679" evidence="1">
    <location>
        <begin position="20"/>
        <end position="424"/>
    </location>
</feature>
<organism evidence="2 3">
    <name type="scientific">Pleurodeles waltl</name>
    <name type="common">Iberian ribbed newt</name>
    <dbReference type="NCBI Taxonomy" id="8319"/>
    <lineage>
        <taxon>Eukaryota</taxon>
        <taxon>Metazoa</taxon>
        <taxon>Chordata</taxon>
        <taxon>Craniata</taxon>
        <taxon>Vertebrata</taxon>
        <taxon>Euteleostomi</taxon>
        <taxon>Amphibia</taxon>
        <taxon>Batrachia</taxon>
        <taxon>Caudata</taxon>
        <taxon>Salamandroidea</taxon>
        <taxon>Salamandridae</taxon>
        <taxon>Pleurodelinae</taxon>
        <taxon>Pleurodeles</taxon>
    </lineage>
</organism>
<evidence type="ECO:0000256" key="1">
    <source>
        <dbReference type="SAM" id="SignalP"/>
    </source>
</evidence>
<sequence>MLHGCPELLVLLPLTAVPGEQTVPGTLLVFFDIQDVKIYSHRNVNNGEGAVEVLLNLFQHLEWNVVGVIQTNEEQVSGIAANFTQRDKREICIDFFDKGFLNKSSSHRNIVSAKGNLTVIFDYNGEVVKNSLIKSVGAKQIIVCCLWTRLPLSRQDITTDYDGVMSLHKKPRHTPGFLEFLETSLMGPANITTEHLFKHLCLVCEANATLAQELCLSAYGFLEMADSLQEVNCSHELTNVCMPCLREQAAQDVVFQLYSFLTKLQVAIEDFCGGNTTSCDQIGNSSTFKTQFEDFFIQNVFPAWPPNRNAFDVKYWEVPEDSRVVLHDVNITDGHRATGSNCVGSTTSKMPPSQPREPCVILCLPQPPKVSGRWGFAMGRQTSGFGWGRPDWSGRSVLVSHSSMASLSWGRVVTGDVQLRIDVD</sequence>
<evidence type="ECO:0000313" key="2">
    <source>
        <dbReference type="EMBL" id="KAJ1084107.1"/>
    </source>
</evidence>
<dbReference type="AlphaFoldDB" id="A0AAV7L0X7"/>
<feature type="signal peptide" evidence="1">
    <location>
        <begin position="1"/>
        <end position="19"/>
    </location>
</feature>
<reference evidence="2" key="1">
    <citation type="journal article" date="2022" name="bioRxiv">
        <title>Sequencing and chromosome-scale assembly of the giantPleurodeles waltlgenome.</title>
        <authorList>
            <person name="Brown T."/>
            <person name="Elewa A."/>
            <person name="Iarovenko S."/>
            <person name="Subramanian E."/>
            <person name="Araus A.J."/>
            <person name="Petzold A."/>
            <person name="Susuki M."/>
            <person name="Suzuki K.-i.T."/>
            <person name="Hayashi T."/>
            <person name="Toyoda A."/>
            <person name="Oliveira C."/>
            <person name="Osipova E."/>
            <person name="Leigh N.D."/>
            <person name="Simon A."/>
            <person name="Yun M.H."/>
        </authorList>
    </citation>
    <scope>NUCLEOTIDE SEQUENCE</scope>
    <source>
        <strain evidence="2">20211129_DDA</strain>
        <tissue evidence="2">Liver</tissue>
    </source>
</reference>
<accession>A0AAV7L0X7</accession>
<gene>
    <name evidence="2" type="ORF">NDU88_004261</name>
</gene>
<proteinExistence type="predicted"/>
<keyword evidence="3" id="KW-1185">Reference proteome</keyword>
<evidence type="ECO:0000313" key="3">
    <source>
        <dbReference type="Proteomes" id="UP001066276"/>
    </source>
</evidence>
<protein>
    <submittedName>
        <fullName evidence="2">Uncharacterized protein</fullName>
    </submittedName>
</protein>
<name>A0AAV7L0X7_PLEWA</name>
<dbReference type="Gene3D" id="3.40.50.2300">
    <property type="match status" value="2"/>
</dbReference>